<dbReference type="SUPFAM" id="SSF102114">
    <property type="entry name" value="Radical SAM enzymes"/>
    <property type="match status" value="1"/>
</dbReference>
<evidence type="ECO:0000313" key="2">
    <source>
        <dbReference type="EMBL" id="KKK63463.1"/>
    </source>
</evidence>
<dbReference type="EMBL" id="LAZR01061499">
    <property type="protein sequence ID" value="KKK63463.1"/>
    <property type="molecule type" value="Genomic_DNA"/>
</dbReference>
<feature type="non-terminal residue" evidence="2">
    <location>
        <position position="1"/>
    </location>
</feature>
<dbReference type="AlphaFoldDB" id="A0A0F8X3F9"/>
<sequence>LDTQKAVHLLKQRKYEIGLQVMVGLPGDDEIRSFSTAEKVADLFPDFVRIYPTVVLKESLLAKWYLQGRYTPLSLGSSVTLVKKLFLFFAGKQIQVIRMGLQASDQLENGRAIMAGPYHPAFGHLVYSEIFLDRVLSHLNHRRSGVDAISIKLHPRNTSHLRGLNNQNIKQLKKTFLLKAVQIISDFECPTDQLVIDGASIPVP</sequence>
<dbReference type="InterPro" id="IPR032432">
    <property type="entry name" value="Radical_SAM_C"/>
</dbReference>
<gene>
    <name evidence="2" type="ORF">LCGC14_2994010</name>
</gene>
<name>A0A0F8X3F9_9ZZZZ</name>
<proteinExistence type="predicted"/>
<dbReference type="Pfam" id="PF16199">
    <property type="entry name" value="Radical_SAM_C"/>
    <property type="match status" value="1"/>
</dbReference>
<accession>A0A0F8X3F9</accession>
<reference evidence="2" key="1">
    <citation type="journal article" date="2015" name="Nature">
        <title>Complex archaea that bridge the gap between prokaryotes and eukaryotes.</title>
        <authorList>
            <person name="Spang A."/>
            <person name="Saw J.H."/>
            <person name="Jorgensen S.L."/>
            <person name="Zaremba-Niedzwiedzka K."/>
            <person name="Martijn J."/>
            <person name="Lind A.E."/>
            <person name="van Eijk R."/>
            <person name="Schleper C."/>
            <person name="Guy L."/>
            <person name="Ettema T.J."/>
        </authorList>
    </citation>
    <scope>NUCLEOTIDE SEQUENCE</scope>
</reference>
<evidence type="ECO:0000259" key="1">
    <source>
        <dbReference type="Pfam" id="PF16199"/>
    </source>
</evidence>
<dbReference type="InterPro" id="IPR058240">
    <property type="entry name" value="rSAM_sf"/>
</dbReference>
<protein>
    <recommendedName>
        <fullName evidence="1">Radical SAM C-terminal extension domain-containing protein</fullName>
    </recommendedName>
</protein>
<comment type="caution">
    <text evidence="2">The sequence shown here is derived from an EMBL/GenBank/DDBJ whole genome shotgun (WGS) entry which is preliminary data.</text>
</comment>
<organism evidence="2">
    <name type="scientific">marine sediment metagenome</name>
    <dbReference type="NCBI Taxonomy" id="412755"/>
    <lineage>
        <taxon>unclassified sequences</taxon>
        <taxon>metagenomes</taxon>
        <taxon>ecological metagenomes</taxon>
    </lineage>
</organism>
<feature type="domain" description="Radical SAM C-terminal extension" evidence="1">
    <location>
        <begin position="45"/>
        <end position="130"/>
    </location>
</feature>